<sequence length="168" mass="18897">MMQNGTTDSQKSQEYHQNFSKAELRKKLTPMQYVVTQEKVTERAFTGEYYKLKDTGVYACVVCGEEIFSSETKYDSGCGWPTFWDVINSNKVSLKTDFSHVGNNLLLLATKGNIGRTEVSCRKCGGHLGHLFDDGPRPTGNRYCINSSSLNFKGSETTQNRPTENNQQ</sequence>
<evidence type="ECO:0000256" key="4">
    <source>
        <dbReference type="ARBA" id="ARBA00048488"/>
    </source>
</evidence>
<dbReference type="InterPro" id="IPR028427">
    <property type="entry name" value="Met_Sox_Rdtase_MsrB"/>
</dbReference>
<dbReference type="PANTHER" id="PTHR10173">
    <property type="entry name" value="METHIONINE SULFOXIDE REDUCTASE"/>
    <property type="match status" value="1"/>
</dbReference>
<evidence type="ECO:0000259" key="6">
    <source>
        <dbReference type="PROSITE" id="PS51790"/>
    </source>
</evidence>
<dbReference type="Proteomes" id="UP000694941">
    <property type="component" value="Unplaced"/>
</dbReference>
<dbReference type="RefSeq" id="XP_022243240.1">
    <property type="nucleotide sequence ID" value="XM_022387532.1"/>
</dbReference>
<organism evidence="7 10">
    <name type="scientific">Limulus polyphemus</name>
    <name type="common">Atlantic horseshoe crab</name>
    <dbReference type="NCBI Taxonomy" id="6850"/>
    <lineage>
        <taxon>Eukaryota</taxon>
        <taxon>Metazoa</taxon>
        <taxon>Ecdysozoa</taxon>
        <taxon>Arthropoda</taxon>
        <taxon>Chelicerata</taxon>
        <taxon>Merostomata</taxon>
        <taxon>Xiphosura</taxon>
        <taxon>Limulidae</taxon>
        <taxon>Limulus</taxon>
    </lineage>
</organism>
<dbReference type="InterPro" id="IPR002579">
    <property type="entry name" value="Met_Sox_Rdtase_MsrB_dom"/>
</dbReference>
<keyword evidence="3 5" id="KW-0560">Oxidoreductase</keyword>
<proteinExistence type="inferred from homology"/>
<dbReference type="RefSeq" id="XP_022243244.1">
    <property type="nucleotide sequence ID" value="XM_022387536.1"/>
</dbReference>
<evidence type="ECO:0000313" key="10">
    <source>
        <dbReference type="RefSeq" id="XP_022243242.1"/>
    </source>
</evidence>
<dbReference type="InterPro" id="IPR011057">
    <property type="entry name" value="Mss4-like_sf"/>
</dbReference>
<comment type="similarity">
    <text evidence="1 5">Belongs to the MsrB Met sulfoxide reductase family.</text>
</comment>
<dbReference type="RefSeq" id="XP_022243243.1">
    <property type="nucleotide sequence ID" value="XM_022387535.1"/>
</dbReference>
<dbReference type="EC" id="1.8.4.12" evidence="2 5"/>
<comment type="cofactor">
    <cofactor evidence="5">
        <name>Zn(2+)</name>
        <dbReference type="ChEBI" id="CHEBI:29105"/>
    </cofactor>
    <text evidence="5">Binds 1 zinc ion per subunit.</text>
</comment>
<evidence type="ECO:0000313" key="12">
    <source>
        <dbReference type="RefSeq" id="XP_022243244.1"/>
    </source>
</evidence>
<evidence type="ECO:0000313" key="9">
    <source>
        <dbReference type="RefSeq" id="XP_022243240.1"/>
    </source>
</evidence>
<comment type="function">
    <text evidence="5">Methionine-sulfoxide reductase that specifically reduces methionine (R)-sulfoxide back to methionine. While in many cases methionine oxidation is the result of random oxidation following oxidative stress, methionine oxidation is also a post-translational modification that takes place on specific residues.</text>
</comment>
<evidence type="ECO:0000313" key="8">
    <source>
        <dbReference type="RefSeq" id="XP_013775944.1"/>
    </source>
</evidence>
<comment type="catalytic activity">
    <reaction evidence="4 5">
        <text>L-methionyl-[protein] + [thioredoxin]-disulfide + H2O = L-methionyl-(R)-S-oxide-[protein] + [thioredoxin]-dithiol</text>
        <dbReference type="Rhea" id="RHEA:24164"/>
        <dbReference type="Rhea" id="RHEA-COMP:10698"/>
        <dbReference type="Rhea" id="RHEA-COMP:10700"/>
        <dbReference type="Rhea" id="RHEA-COMP:12313"/>
        <dbReference type="Rhea" id="RHEA-COMP:12314"/>
        <dbReference type="ChEBI" id="CHEBI:15377"/>
        <dbReference type="ChEBI" id="CHEBI:16044"/>
        <dbReference type="ChEBI" id="CHEBI:29950"/>
        <dbReference type="ChEBI" id="CHEBI:45764"/>
        <dbReference type="ChEBI" id="CHEBI:50058"/>
        <dbReference type="EC" id="1.8.4.12"/>
    </reaction>
</comment>
<dbReference type="PROSITE" id="PS51790">
    <property type="entry name" value="MSRB"/>
    <property type="match status" value="1"/>
</dbReference>
<keyword evidence="5" id="KW-0862">Zinc</keyword>
<dbReference type="RefSeq" id="XP_013775944.1">
    <property type="nucleotide sequence ID" value="XM_013920490.2"/>
</dbReference>
<reference evidence="8 9" key="1">
    <citation type="submission" date="2025-05" db="UniProtKB">
        <authorList>
            <consortium name="RefSeq"/>
        </authorList>
    </citation>
    <scope>IDENTIFICATION</scope>
    <source>
        <tissue evidence="8 9">Muscle</tissue>
    </source>
</reference>
<protein>
    <recommendedName>
        <fullName evidence="2 5">Peptide-methionine (R)-S-oxide reductase</fullName>
        <ecNumber evidence="2 5">1.8.4.12</ecNumber>
    </recommendedName>
</protein>
<dbReference type="RefSeq" id="XP_022243242.1">
    <property type="nucleotide sequence ID" value="XM_022387534.1"/>
</dbReference>
<accession>A0ABM1SHY7</accession>
<dbReference type="GeneID" id="106460755"/>
<evidence type="ECO:0000256" key="3">
    <source>
        <dbReference type="ARBA" id="ARBA00023002"/>
    </source>
</evidence>
<dbReference type="SUPFAM" id="SSF51316">
    <property type="entry name" value="Mss4-like"/>
    <property type="match status" value="1"/>
</dbReference>
<evidence type="ECO:0000256" key="5">
    <source>
        <dbReference type="RuleBase" id="RU365044"/>
    </source>
</evidence>
<keyword evidence="7" id="KW-1185">Reference proteome</keyword>
<evidence type="ECO:0000256" key="1">
    <source>
        <dbReference type="ARBA" id="ARBA00007174"/>
    </source>
</evidence>
<feature type="domain" description="MsrB" evidence="6">
    <location>
        <begin position="21"/>
        <end position="155"/>
    </location>
</feature>
<dbReference type="PANTHER" id="PTHR10173:SF52">
    <property type="entry name" value="METHIONINE-R-SULFOXIDE REDUCTASE B1"/>
    <property type="match status" value="1"/>
</dbReference>
<evidence type="ECO:0000256" key="2">
    <source>
        <dbReference type="ARBA" id="ARBA00012499"/>
    </source>
</evidence>
<keyword evidence="5" id="KW-0479">Metal-binding</keyword>
<name>A0ABM1SHY7_LIMPO</name>
<evidence type="ECO:0000313" key="11">
    <source>
        <dbReference type="RefSeq" id="XP_022243243.1"/>
    </source>
</evidence>
<evidence type="ECO:0000313" key="7">
    <source>
        <dbReference type="Proteomes" id="UP000694941"/>
    </source>
</evidence>
<dbReference type="Pfam" id="PF01641">
    <property type="entry name" value="SelR"/>
    <property type="match status" value="1"/>
</dbReference>
<dbReference type="NCBIfam" id="TIGR00357">
    <property type="entry name" value="peptide-methionine (R)-S-oxide reductase MsrB"/>
    <property type="match status" value="1"/>
</dbReference>
<gene>
    <name evidence="8 9 10 11 12" type="primary">LOC106460755</name>
</gene>
<dbReference type="Gene3D" id="2.170.150.20">
    <property type="entry name" value="Peptide methionine sulfoxide reductase"/>
    <property type="match status" value="1"/>
</dbReference>